<keyword evidence="7" id="KW-0256">Endoplasmic reticulum</keyword>
<dbReference type="AlphaFoldDB" id="A0A7S2YQG8"/>
<keyword evidence="4" id="KW-0153">Cholesterol metabolism</keyword>
<keyword evidence="3" id="KW-0444">Lipid biosynthesis</keyword>
<evidence type="ECO:0000313" key="21">
    <source>
        <dbReference type="EMBL" id="CAD9989405.1"/>
    </source>
</evidence>
<evidence type="ECO:0000256" key="3">
    <source>
        <dbReference type="ARBA" id="ARBA00022516"/>
    </source>
</evidence>
<comment type="subcellular location">
    <subcellularLocation>
        <location evidence="1">Endoplasmic reticulum membrane</location>
        <topology evidence="1">Multi-pass membrane protein</topology>
    </subcellularLocation>
</comment>
<keyword evidence="6" id="KW-0152">Cholesterol biosynthesis</keyword>
<evidence type="ECO:0000256" key="11">
    <source>
        <dbReference type="ARBA" id="ARBA00023002"/>
    </source>
</evidence>
<keyword evidence="10 20" id="KW-1133">Transmembrane helix</keyword>
<sequence length="283" mass="32729">MLLIKGYLAPSSTDSGTTGSTIHDFYWGMELYPRIFGWDVKVFTNCRTGMMFWVVGILSYCYKNMELNGGQLQYGMACSVAIQMIYLSKFYYWEMGYMRSMDIQHDRAGYYICWGCLVWVPAVYTSQAFYLTANAPDISLEMALAIFFAGAICVWINYDSDHQRYVFRATKGTCSIWGRSPPQHIVAEYKTSTGESRTSLLLVDGWWKISRHFHYVPEILASFFWSASALDSGLVGPYFYTFYLTILLTDRAFRDDDRCSLKYGPYWKEYCDQVPWKIVPGIV</sequence>
<keyword evidence="13" id="KW-0443">Lipid metabolism</keyword>
<dbReference type="PROSITE" id="PS01018">
    <property type="entry name" value="STEROL_REDUCT_2"/>
    <property type="match status" value="1"/>
</dbReference>
<dbReference type="PANTHER" id="PTHR21257">
    <property type="entry name" value="DELTA(14)-STEROL REDUCTASE"/>
    <property type="match status" value="1"/>
</dbReference>
<keyword evidence="15" id="KW-1207">Sterol metabolism</keyword>
<organism evidence="21">
    <name type="scientific">Entomoneis paludosa</name>
    <dbReference type="NCBI Taxonomy" id="265537"/>
    <lineage>
        <taxon>Eukaryota</taxon>
        <taxon>Sar</taxon>
        <taxon>Stramenopiles</taxon>
        <taxon>Ochrophyta</taxon>
        <taxon>Bacillariophyta</taxon>
        <taxon>Bacillariophyceae</taxon>
        <taxon>Bacillariophycidae</taxon>
        <taxon>Entomoneidaceae</taxon>
        <taxon>Entomoneis</taxon>
    </lineage>
</organism>
<dbReference type="GO" id="GO:0005789">
    <property type="term" value="C:endoplasmic reticulum membrane"/>
    <property type="evidence" value="ECO:0007669"/>
    <property type="project" value="UniProtKB-SubCell"/>
</dbReference>
<feature type="transmembrane region" description="Helical" evidence="20">
    <location>
        <begin position="108"/>
        <end position="131"/>
    </location>
</feature>
<gene>
    <name evidence="21" type="ORF">APAL1065_LOCUS24359</name>
</gene>
<evidence type="ECO:0000256" key="9">
    <source>
        <dbReference type="ARBA" id="ARBA00022955"/>
    </source>
</evidence>
<evidence type="ECO:0000256" key="6">
    <source>
        <dbReference type="ARBA" id="ARBA00022778"/>
    </source>
</evidence>
<reference evidence="21" key="1">
    <citation type="submission" date="2021-01" db="EMBL/GenBank/DDBJ databases">
        <authorList>
            <person name="Corre E."/>
            <person name="Pelletier E."/>
            <person name="Niang G."/>
            <person name="Scheremetjew M."/>
            <person name="Finn R."/>
            <person name="Kale V."/>
            <person name="Holt S."/>
            <person name="Cochrane G."/>
            <person name="Meng A."/>
            <person name="Brown T."/>
            <person name="Cohen L."/>
        </authorList>
    </citation>
    <scope>NUCLEOTIDE SEQUENCE</scope>
    <source>
        <strain evidence="21">CCMP125</strain>
    </source>
</reference>
<dbReference type="GO" id="GO:0006695">
    <property type="term" value="P:cholesterol biosynthetic process"/>
    <property type="evidence" value="ECO:0007669"/>
    <property type="project" value="UniProtKB-KW"/>
</dbReference>
<dbReference type="Gene3D" id="1.20.120.1630">
    <property type="match status" value="1"/>
</dbReference>
<dbReference type="EC" id="1.3.1.21" evidence="17"/>
<evidence type="ECO:0000256" key="4">
    <source>
        <dbReference type="ARBA" id="ARBA00022548"/>
    </source>
</evidence>
<evidence type="ECO:0000256" key="2">
    <source>
        <dbReference type="ARBA" id="ARBA00005402"/>
    </source>
</evidence>
<evidence type="ECO:0000256" key="16">
    <source>
        <dbReference type="ARBA" id="ARBA00023221"/>
    </source>
</evidence>
<keyword evidence="11" id="KW-0560">Oxidoreductase</keyword>
<evidence type="ECO:0000256" key="12">
    <source>
        <dbReference type="ARBA" id="ARBA00023011"/>
    </source>
</evidence>
<evidence type="ECO:0000256" key="14">
    <source>
        <dbReference type="ARBA" id="ARBA00023136"/>
    </source>
</evidence>
<dbReference type="Pfam" id="PF01222">
    <property type="entry name" value="ERG4_ERG24"/>
    <property type="match status" value="1"/>
</dbReference>
<dbReference type="PANTHER" id="PTHR21257:SF38">
    <property type="entry name" value="7-DEHYDROCHOLESTEROL REDUCTASE"/>
    <property type="match status" value="1"/>
</dbReference>
<dbReference type="EMBL" id="HBHT01036250">
    <property type="protein sequence ID" value="CAD9989405.1"/>
    <property type="molecule type" value="Transcribed_RNA"/>
</dbReference>
<evidence type="ECO:0000256" key="7">
    <source>
        <dbReference type="ARBA" id="ARBA00022824"/>
    </source>
</evidence>
<dbReference type="InterPro" id="IPR018083">
    <property type="entry name" value="Sterol_reductase_CS"/>
</dbReference>
<evidence type="ECO:0000256" key="13">
    <source>
        <dbReference type="ARBA" id="ARBA00023098"/>
    </source>
</evidence>
<keyword evidence="5 20" id="KW-0812">Transmembrane</keyword>
<evidence type="ECO:0000256" key="15">
    <source>
        <dbReference type="ARBA" id="ARBA00023166"/>
    </source>
</evidence>
<evidence type="ECO:0000256" key="1">
    <source>
        <dbReference type="ARBA" id="ARBA00004477"/>
    </source>
</evidence>
<accession>A0A7S2YQG8</accession>
<dbReference type="GO" id="GO:0016132">
    <property type="term" value="P:brassinosteroid biosynthetic process"/>
    <property type="evidence" value="ECO:0007669"/>
    <property type="project" value="TreeGrafter"/>
</dbReference>
<keyword evidence="8" id="KW-0521">NADP</keyword>
<keyword evidence="14 20" id="KW-0472">Membrane</keyword>
<proteinExistence type="inferred from homology"/>
<keyword evidence="12" id="KW-0756">Sterol biosynthesis</keyword>
<dbReference type="PROSITE" id="PS01017">
    <property type="entry name" value="STEROL_REDUCT_1"/>
    <property type="match status" value="1"/>
</dbReference>
<evidence type="ECO:0000256" key="19">
    <source>
        <dbReference type="ARBA" id="ARBA00042688"/>
    </source>
</evidence>
<evidence type="ECO:0000256" key="5">
    <source>
        <dbReference type="ARBA" id="ARBA00022692"/>
    </source>
</evidence>
<dbReference type="InterPro" id="IPR001171">
    <property type="entry name" value="ERG24_DHCR-like"/>
</dbReference>
<evidence type="ECO:0000256" key="10">
    <source>
        <dbReference type="ARBA" id="ARBA00022989"/>
    </source>
</evidence>
<keyword evidence="16" id="KW-0753">Steroid metabolism</keyword>
<evidence type="ECO:0000256" key="8">
    <source>
        <dbReference type="ARBA" id="ARBA00022857"/>
    </source>
</evidence>
<evidence type="ECO:0000256" key="17">
    <source>
        <dbReference type="ARBA" id="ARBA00038851"/>
    </source>
</evidence>
<name>A0A7S2YQG8_9STRA</name>
<protein>
    <recommendedName>
        <fullName evidence="18">7-dehydrocholesterol reductase</fullName>
        <ecNumber evidence="17">1.3.1.21</ecNumber>
    </recommendedName>
    <alternativeName>
        <fullName evidence="19">Sterol Delta(7)-reductase</fullName>
    </alternativeName>
</protein>
<keyword evidence="9" id="KW-0752">Steroid biosynthesis</keyword>
<comment type="similarity">
    <text evidence="2">Belongs to the ERG4/ERG24 family.</text>
</comment>
<evidence type="ECO:0000256" key="18">
    <source>
        <dbReference type="ARBA" id="ARBA00039984"/>
    </source>
</evidence>
<feature type="transmembrane region" description="Helical" evidence="20">
    <location>
        <begin position="138"/>
        <end position="158"/>
    </location>
</feature>
<evidence type="ECO:0000256" key="20">
    <source>
        <dbReference type="SAM" id="Phobius"/>
    </source>
</evidence>
<dbReference type="GO" id="GO:0047598">
    <property type="term" value="F:7-dehydrocholesterol reductase activity"/>
    <property type="evidence" value="ECO:0007669"/>
    <property type="project" value="UniProtKB-EC"/>
</dbReference>